<evidence type="ECO:0000256" key="1">
    <source>
        <dbReference type="SAM" id="MobiDB-lite"/>
    </source>
</evidence>
<reference evidence="3" key="1">
    <citation type="journal article" date="2019" name="Int. J. Syst. Evol. Microbiol.">
        <title>The Global Catalogue of Microorganisms (GCM) 10K type strain sequencing project: providing services to taxonomists for standard genome sequencing and annotation.</title>
        <authorList>
            <consortium name="The Broad Institute Genomics Platform"/>
            <consortium name="The Broad Institute Genome Sequencing Center for Infectious Disease"/>
            <person name="Wu L."/>
            <person name="Ma J."/>
        </authorList>
    </citation>
    <scope>NUCLEOTIDE SEQUENCE [LARGE SCALE GENOMIC DNA]</scope>
    <source>
        <strain evidence="3">JCM 7356</strain>
    </source>
</reference>
<sequence length="122" mass="13138">MVRRPAPAFGPAWRGLPGDAAAGNWTDYAVVTLQRKASHMPDNYDDVSPLHGLARQAHAWSRPLLLEPSSARTDVLDRLVSWWSHHRDPGGSQPPAAVTPRGFPVGGLPAYQRTGQGPGEGN</sequence>
<accession>A0ABP5R5S6</accession>
<proteinExistence type="predicted"/>
<organism evidence="2 3">
    <name type="scientific">Kitasatospora cystarginea</name>
    <dbReference type="NCBI Taxonomy" id="58350"/>
    <lineage>
        <taxon>Bacteria</taxon>
        <taxon>Bacillati</taxon>
        <taxon>Actinomycetota</taxon>
        <taxon>Actinomycetes</taxon>
        <taxon>Kitasatosporales</taxon>
        <taxon>Streptomycetaceae</taxon>
        <taxon>Kitasatospora</taxon>
    </lineage>
</organism>
<feature type="region of interest" description="Disordered" evidence="1">
    <location>
        <begin position="86"/>
        <end position="122"/>
    </location>
</feature>
<evidence type="ECO:0000313" key="3">
    <source>
        <dbReference type="Proteomes" id="UP001500305"/>
    </source>
</evidence>
<comment type="caution">
    <text evidence="2">The sequence shown here is derived from an EMBL/GenBank/DDBJ whole genome shotgun (WGS) entry which is preliminary data.</text>
</comment>
<dbReference type="EMBL" id="BAAATR010000015">
    <property type="protein sequence ID" value="GAA2250383.1"/>
    <property type="molecule type" value="Genomic_DNA"/>
</dbReference>
<name>A0ABP5R5S6_9ACTN</name>
<gene>
    <name evidence="2" type="ORF">GCM10010430_36470</name>
</gene>
<dbReference type="Proteomes" id="UP001500305">
    <property type="component" value="Unassembled WGS sequence"/>
</dbReference>
<evidence type="ECO:0000313" key="2">
    <source>
        <dbReference type="EMBL" id="GAA2250383.1"/>
    </source>
</evidence>
<keyword evidence="3" id="KW-1185">Reference proteome</keyword>
<protein>
    <submittedName>
        <fullName evidence="2">Uncharacterized protein</fullName>
    </submittedName>
</protein>